<evidence type="ECO:0000313" key="1">
    <source>
        <dbReference type="EMBL" id="ETN79303.1"/>
    </source>
</evidence>
<protein>
    <submittedName>
        <fullName evidence="1">Uncharacterized protein</fullName>
    </submittedName>
</protein>
<evidence type="ECO:0000313" key="2">
    <source>
        <dbReference type="Proteomes" id="UP000053676"/>
    </source>
</evidence>
<keyword evidence="2" id="KW-1185">Reference proteome</keyword>
<name>W2TBW0_NECAM</name>
<dbReference type="Proteomes" id="UP000053676">
    <property type="component" value="Unassembled WGS sequence"/>
</dbReference>
<sequence>MYLLDEERRYVYFEEFTSTRRMFSFAYSIAFAAKVFGGHQQRQLQLPIVVFGGHQQRQLQLPIVASFRIKKTCRVSNETQLRCYQPLYRCQEKMKI</sequence>
<organism evidence="1 2">
    <name type="scientific">Necator americanus</name>
    <name type="common">Human hookworm</name>
    <dbReference type="NCBI Taxonomy" id="51031"/>
    <lineage>
        <taxon>Eukaryota</taxon>
        <taxon>Metazoa</taxon>
        <taxon>Ecdysozoa</taxon>
        <taxon>Nematoda</taxon>
        <taxon>Chromadorea</taxon>
        <taxon>Rhabditida</taxon>
        <taxon>Rhabditina</taxon>
        <taxon>Rhabditomorpha</taxon>
        <taxon>Strongyloidea</taxon>
        <taxon>Ancylostomatidae</taxon>
        <taxon>Bunostominae</taxon>
        <taxon>Necator</taxon>
    </lineage>
</organism>
<proteinExistence type="predicted"/>
<gene>
    <name evidence="1" type="ORF">NECAME_09905</name>
</gene>
<dbReference type="AlphaFoldDB" id="W2TBW0"/>
<reference evidence="2" key="1">
    <citation type="journal article" date="2014" name="Nat. Genet.">
        <title>Genome of the human hookworm Necator americanus.</title>
        <authorList>
            <person name="Tang Y.T."/>
            <person name="Gao X."/>
            <person name="Rosa B.A."/>
            <person name="Abubucker S."/>
            <person name="Hallsworth-Pepin K."/>
            <person name="Martin J."/>
            <person name="Tyagi R."/>
            <person name="Heizer E."/>
            <person name="Zhang X."/>
            <person name="Bhonagiri-Palsikar V."/>
            <person name="Minx P."/>
            <person name="Warren W.C."/>
            <person name="Wang Q."/>
            <person name="Zhan B."/>
            <person name="Hotez P.J."/>
            <person name="Sternberg P.W."/>
            <person name="Dougall A."/>
            <person name="Gaze S.T."/>
            <person name="Mulvenna J."/>
            <person name="Sotillo J."/>
            <person name="Ranganathan S."/>
            <person name="Rabelo E.M."/>
            <person name="Wilson R.K."/>
            <person name="Felgner P.L."/>
            <person name="Bethony J."/>
            <person name="Hawdon J.M."/>
            <person name="Gasser R.B."/>
            <person name="Loukas A."/>
            <person name="Mitreva M."/>
        </authorList>
    </citation>
    <scope>NUCLEOTIDE SEQUENCE [LARGE SCALE GENOMIC DNA]</scope>
</reference>
<accession>W2TBW0</accession>
<dbReference type="KEGG" id="nai:NECAME_09905"/>
<dbReference type="EMBL" id="KI659564">
    <property type="protein sequence ID" value="ETN79303.1"/>
    <property type="molecule type" value="Genomic_DNA"/>
</dbReference>